<dbReference type="SMART" id="SM00429">
    <property type="entry name" value="IPT"/>
    <property type="match status" value="3"/>
</dbReference>
<dbReference type="EMBL" id="BLAG01000007">
    <property type="protein sequence ID" value="GES29887.1"/>
    <property type="molecule type" value="Genomic_DNA"/>
</dbReference>
<dbReference type="InterPro" id="IPR051200">
    <property type="entry name" value="Host-pathogen_enzymatic-act"/>
</dbReference>
<dbReference type="OrthoDB" id="4331507at2"/>
<dbReference type="Proteomes" id="UP000325598">
    <property type="component" value="Unassembled WGS sequence"/>
</dbReference>
<dbReference type="Pfam" id="PF01833">
    <property type="entry name" value="TIG"/>
    <property type="match status" value="3"/>
</dbReference>
<dbReference type="SUPFAM" id="SSF81296">
    <property type="entry name" value="E set domains"/>
    <property type="match status" value="2"/>
</dbReference>
<gene>
    <name evidence="3" type="ORF">San01_23740</name>
</gene>
<proteinExistence type="predicted"/>
<dbReference type="InterPro" id="IPR015943">
    <property type="entry name" value="WD40/YVTN_repeat-like_dom_sf"/>
</dbReference>
<protein>
    <recommendedName>
        <fullName evidence="2">IPT/TIG domain-containing protein</fullName>
    </recommendedName>
</protein>
<dbReference type="InterPro" id="IPR011045">
    <property type="entry name" value="N2O_reductase_N"/>
</dbReference>
<dbReference type="NCBIfam" id="TIGR02276">
    <property type="entry name" value="beta_rpt_yvtn"/>
    <property type="match status" value="4"/>
</dbReference>
<dbReference type="SUPFAM" id="SSF50974">
    <property type="entry name" value="Nitrous oxide reductase, N-terminal domain"/>
    <property type="match status" value="1"/>
</dbReference>
<feature type="compositionally biased region" description="Low complexity" evidence="1">
    <location>
        <begin position="15"/>
        <end position="26"/>
    </location>
</feature>
<dbReference type="GO" id="GO:0005975">
    <property type="term" value="P:carbohydrate metabolic process"/>
    <property type="evidence" value="ECO:0007669"/>
    <property type="project" value="UniProtKB-ARBA"/>
</dbReference>
<dbReference type="GeneID" id="96755736"/>
<feature type="domain" description="IPT/TIG" evidence="2">
    <location>
        <begin position="504"/>
        <end position="586"/>
    </location>
</feature>
<feature type="domain" description="IPT/TIG" evidence="2">
    <location>
        <begin position="338"/>
        <end position="419"/>
    </location>
</feature>
<name>A0A5J4L688_9ACTN</name>
<dbReference type="RefSeq" id="WP_086721362.1">
    <property type="nucleotide sequence ID" value="NZ_BLAG01000007.1"/>
</dbReference>
<dbReference type="InterPro" id="IPR013783">
    <property type="entry name" value="Ig-like_fold"/>
</dbReference>
<evidence type="ECO:0000313" key="4">
    <source>
        <dbReference type="Proteomes" id="UP000325598"/>
    </source>
</evidence>
<accession>A0A5J4L688</accession>
<evidence type="ECO:0000313" key="3">
    <source>
        <dbReference type="EMBL" id="GES29887.1"/>
    </source>
</evidence>
<comment type="caution">
    <text evidence="3">The sequence shown here is derived from an EMBL/GenBank/DDBJ whole genome shotgun (WGS) entry which is preliminary data.</text>
</comment>
<evidence type="ECO:0000256" key="1">
    <source>
        <dbReference type="SAM" id="MobiDB-lite"/>
    </source>
</evidence>
<organism evidence="3 4">
    <name type="scientific">Streptomyces angustmyceticus</name>
    <dbReference type="NCBI Taxonomy" id="285578"/>
    <lineage>
        <taxon>Bacteria</taxon>
        <taxon>Bacillati</taxon>
        <taxon>Actinomycetota</taxon>
        <taxon>Actinomycetes</taxon>
        <taxon>Kitasatosporales</taxon>
        <taxon>Streptomycetaceae</taxon>
        <taxon>Streptomyces</taxon>
    </lineage>
</organism>
<dbReference type="AlphaFoldDB" id="A0A5J4L688"/>
<dbReference type="InterPro" id="IPR011964">
    <property type="entry name" value="YVTN_b-propeller_repeat"/>
</dbReference>
<feature type="domain" description="IPT/TIG" evidence="2">
    <location>
        <begin position="421"/>
        <end position="502"/>
    </location>
</feature>
<feature type="region of interest" description="Disordered" evidence="1">
    <location>
        <begin position="1"/>
        <end position="43"/>
    </location>
</feature>
<dbReference type="SUPFAM" id="SSF50952">
    <property type="entry name" value="Soluble quinoprotein glucose dehydrogenase"/>
    <property type="match status" value="1"/>
</dbReference>
<dbReference type="Gene3D" id="2.130.10.10">
    <property type="entry name" value="YVTN repeat-like/Quinoprotein amine dehydrogenase"/>
    <property type="match status" value="2"/>
</dbReference>
<dbReference type="Gene3D" id="2.60.40.10">
    <property type="entry name" value="Immunoglobulins"/>
    <property type="match status" value="3"/>
</dbReference>
<dbReference type="InterPro" id="IPR002909">
    <property type="entry name" value="IPT_dom"/>
</dbReference>
<evidence type="ECO:0000259" key="2">
    <source>
        <dbReference type="SMART" id="SM00429"/>
    </source>
</evidence>
<dbReference type="PANTHER" id="PTHR47197:SF3">
    <property type="entry name" value="DIHYDRO-HEME D1 DEHYDROGENASE"/>
    <property type="match status" value="1"/>
</dbReference>
<sequence>MAPAGTSAGPGEGAAMGASTGAATGALPSPGQADGDVPDRREVINTGEPLGVYEIPVGHAPIWAAITPDGRHVYVTNFGASSISVIDTRTRSVVTTIGVTSGPWEVVITPDGLRAYAACFGTDSVAVIDTATHTVTGTIPGLNKPLGLTVTPDGSRLYVASLGGDRVDVISTATDTLIASVPLSSGPRGVAVTPDGTQVYVTEEGANAVTVIDTATDTVLATLTGFLFPRGVAVSPDGQRAYVSEYGGNRLGVIDTTTHSVASALPGLPIPLGVAVSRDGLLAYVTCDGDDSVAVIDLVRSEIIDTVPGFHAPAWLVITPDDLDVYVVNNGNETVGVLRAPSGGYPNVGPKSGGTPVTIIGEGLGNTTAVRFGCRPAASFTVVNDREIRAVSPLLVSDVSIDVTLGQRTTRTVGRFYYLPDSVLTLIGPESGPLGGGGTLTVTGRGLITTTSVRFGSVAVTPSSVLDDQVTVTVPPAQTAGPVPVTMVTRSNSYGRATYTYVGPPHLTSVAPSAGSVSGDDPVLIEGADLSFTQSVTFGGATAAFGIISPTRIAVVTPPAAAPGPADVVVTTTGGTATAPGAFVYT</sequence>
<dbReference type="PANTHER" id="PTHR47197">
    <property type="entry name" value="PROTEIN NIRF"/>
    <property type="match status" value="1"/>
</dbReference>
<dbReference type="InterPro" id="IPR011041">
    <property type="entry name" value="Quinoprot_gluc/sorb_DH_b-prop"/>
</dbReference>
<dbReference type="InterPro" id="IPR014756">
    <property type="entry name" value="Ig_E-set"/>
</dbReference>
<dbReference type="InterPro" id="IPR019405">
    <property type="entry name" value="Lactonase_7-beta_prop"/>
</dbReference>
<keyword evidence="4" id="KW-1185">Reference proteome</keyword>
<dbReference type="CDD" id="cd00102">
    <property type="entry name" value="IPT"/>
    <property type="match status" value="1"/>
</dbReference>
<reference evidence="3 4" key="1">
    <citation type="submission" date="2019-10" db="EMBL/GenBank/DDBJ databases">
        <title>Whole genome shotgun sequence of Streptomyces angustmyceticus NBRC 3934.</title>
        <authorList>
            <person name="Hosoyama A."/>
            <person name="Ichikawa N."/>
            <person name="Kimura A."/>
            <person name="Kitahashi Y."/>
            <person name="Komaki H."/>
            <person name="Uohara A."/>
        </authorList>
    </citation>
    <scope>NUCLEOTIDE SEQUENCE [LARGE SCALE GENOMIC DNA]</scope>
    <source>
        <strain evidence="3 4">NBRC 3934</strain>
    </source>
</reference>
<dbReference type="Pfam" id="PF10282">
    <property type="entry name" value="Lactonase"/>
    <property type="match status" value="1"/>
</dbReference>